<dbReference type="RefSeq" id="WP_207415256.1">
    <property type="nucleotide sequence ID" value="NZ_CP061179.1"/>
</dbReference>
<keyword evidence="8" id="KW-0464">Manganese</keyword>
<comment type="catalytic activity">
    <reaction evidence="8">
        <text>L-histidyl-[protein] + UTP = N(tele)-(5'-uridylyl)-L-histidyl-[protein] + diphosphate</text>
        <dbReference type="Rhea" id="RHEA:83891"/>
        <dbReference type="Rhea" id="RHEA-COMP:9745"/>
        <dbReference type="Rhea" id="RHEA-COMP:20239"/>
        <dbReference type="ChEBI" id="CHEBI:29979"/>
        <dbReference type="ChEBI" id="CHEBI:33019"/>
        <dbReference type="ChEBI" id="CHEBI:46398"/>
        <dbReference type="ChEBI" id="CHEBI:233474"/>
    </reaction>
</comment>
<protein>
    <recommendedName>
        <fullName evidence="8">Protein nucleotidyltransferase YdiU</fullName>
        <ecNumber evidence="8">2.7.7.-</ecNumber>
    </recommendedName>
    <alternativeName>
        <fullName evidence="8">Protein adenylyltransferase YdiU</fullName>
        <ecNumber evidence="8">2.7.7.108</ecNumber>
    </alternativeName>
    <alternativeName>
        <fullName evidence="8">Protein uridylyltransferase YdiU</fullName>
        <ecNumber evidence="8">2.7.7.-</ecNumber>
    </alternativeName>
</protein>
<feature type="binding site" evidence="8">
    <location>
        <position position="260"/>
    </location>
    <ligand>
        <name>ATP</name>
        <dbReference type="ChEBI" id="CHEBI:30616"/>
    </ligand>
</feature>
<evidence type="ECO:0000256" key="5">
    <source>
        <dbReference type="ARBA" id="ARBA00022741"/>
    </source>
</evidence>
<dbReference type="EC" id="2.7.7.-" evidence="8"/>
<feature type="binding site" evidence="8">
    <location>
        <position position="111"/>
    </location>
    <ligand>
        <name>ATP</name>
        <dbReference type="ChEBI" id="CHEBI:30616"/>
    </ligand>
</feature>
<keyword evidence="2 8" id="KW-0808">Transferase</keyword>
<comment type="caution">
    <text evidence="9">The sequence shown here is derived from an EMBL/GenBank/DDBJ whole genome shotgun (WGS) entry which is preliminary data.</text>
</comment>
<accession>A0ABS3KK67</accession>
<dbReference type="Proteomes" id="UP001518989">
    <property type="component" value="Unassembled WGS sequence"/>
</dbReference>
<evidence type="ECO:0000256" key="7">
    <source>
        <dbReference type="ARBA" id="ARBA00022842"/>
    </source>
</evidence>
<feature type="binding site" evidence="8">
    <location>
        <position position="123"/>
    </location>
    <ligand>
        <name>ATP</name>
        <dbReference type="ChEBI" id="CHEBI:30616"/>
    </ligand>
</feature>
<dbReference type="PANTHER" id="PTHR32057:SF14">
    <property type="entry name" value="PROTEIN ADENYLYLTRANSFERASE SELO, MITOCHONDRIAL"/>
    <property type="match status" value="1"/>
</dbReference>
<evidence type="ECO:0000256" key="1">
    <source>
        <dbReference type="ARBA" id="ARBA00009747"/>
    </source>
</evidence>
<feature type="binding site" evidence="8">
    <location>
        <position position="90"/>
    </location>
    <ligand>
        <name>ATP</name>
        <dbReference type="ChEBI" id="CHEBI:30616"/>
    </ligand>
</feature>
<keyword evidence="3 8" id="KW-0548">Nucleotidyltransferase</keyword>
<feature type="binding site" evidence="8">
    <location>
        <position position="124"/>
    </location>
    <ligand>
        <name>ATP</name>
        <dbReference type="ChEBI" id="CHEBI:30616"/>
    </ligand>
</feature>
<comment type="catalytic activity">
    <reaction evidence="8">
        <text>L-tyrosyl-[protein] + ATP = O-(5'-adenylyl)-L-tyrosyl-[protein] + diphosphate</text>
        <dbReference type="Rhea" id="RHEA:54288"/>
        <dbReference type="Rhea" id="RHEA-COMP:10136"/>
        <dbReference type="Rhea" id="RHEA-COMP:13846"/>
        <dbReference type="ChEBI" id="CHEBI:30616"/>
        <dbReference type="ChEBI" id="CHEBI:33019"/>
        <dbReference type="ChEBI" id="CHEBI:46858"/>
        <dbReference type="ChEBI" id="CHEBI:83624"/>
        <dbReference type="EC" id="2.7.7.108"/>
    </reaction>
</comment>
<comment type="catalytic activity">
    <reaction evidence="8">
        <text>L-seryl-[protein] + UTP = O-(5'-uridylyl)-L-seryl-[protein] + diphosphate</text>
        <dbReference type="Rhea" id="RHEA:64604"/>
        <dbReference type="Rhea" id="RHEA-COMP:9863"/>
        <dbReference type="Rhea" id="RHEA-COMP:16635"/>
        <dbReference type="ChEBI" id="CHEBI:29999"/>
        <dbReference type="ChEBI" id="CHEBI:33019"/>
        <dbReference type="ChEBI" id="CHEBI:46398"/>
        <dbReference type="ChEBI" id="CHEBI:156051"/>
    </reaction>
</comment>
<keyword evidence="7 8" id="KW-0460">Magnesium</keyword>
<dbReference type="InterPro" id="IPR003846">
    <property type="entry name" value="SelO"/>
</dbReference>
<dbReference type="NCBIfam" id="NF000658">
    <property type="entry name" value="PRK00029.1"/>
    <property type="match status" value="1"/>
</dbReference>
<evidence type="ECO:0000256" key="2">
    <source>
        <dbReference type="ARBA" id="ARBA00022679"/>
    </source>
</evidence>
<evidence type="ECO:0000313" key="10">
    <source>
        <dbReference type="Proteomes" id="UP001518989"/>
    </source>
</evidence>
<dbReference type="Pfam" id="PF02696">
    <property type="entry name" value="SelO"/>
    <property type="match status" value="1"/>
</dbReference>
<feature type="binding site" evidence="8">
    <location>
        <position position="251"/>
    </location>
    <ligand>
        <name>Mg(2+)</name>
        <dbReference type="ChEBI" id="CHEBI:18420"/>
    </ligand>
</feature>
<dbReference type="EC" id="2.7.7.108" evidence="8"/>
<evidence type="ECO:0000256" key="6">
    <source>
        <dbReference type="ARBA" id="ARBA00022840"/>
    </source>
</evidence>
<feature type="binding site" evidence="8">
    <location>
        <position position="91"/>
    </location>
    <ligand>
        <name>ATP</name>
        <dbReference type="ChEBI" id="CHEBI:30616"/>
    </ligand>
</feature>
<keyword evidence="10" id="KW-1185">Reference proteome</keyword>
<name>A0ABS3KK67_9PROT</name>
<keyword evidence="5 8" id="KW-0547">Nucleotide-binding</keyword>
<evidence type="ECO:0000256" key="3">
    <source>
        <dbReference type="ARBA" id="ARBA00022695"/>
    </source>
</evidence>
<gene>
    <name evidence="8" type="primary">ydiU</name>
    <name evidence="8" type="synonym">selO</name>
    <name evidence="9" type="ORF">IAI61_02370</name>
</gene>
<dbReference type="HAMAP" id="MF_00692">
    <property type="entry name" value="SelO"/>
    <property type="match status" value="1"/>
</dbReference>
<feature type="binding site" evidence="8">
    <location>
        <position position="181"/>
    </location>
    <ligand>
        <name>ATP</name>
        <dbReference type="ChEBI" id="CHEBI:30616"/>
    </ligand>
</feature>
<reference evidence="9 10" key="1">
    <citation type="submission" date="2020-09" db="EMBL/GenBank/DDBJ databases">
        <title>Roseomonas.</title>
        <authorList>
            <person name="Zhu W."/>
        </authorList>
    </citation>
    <scope>NUCLEOTIDE SEQUENCE [LARGE SCALE GENOMIC DNA]</scope>
    <source>
        <strain evidence="9 10">573</strain>
    </source>
</reference>
<evidence type="ECO:0000256" key="4">
    <source>
        <dbReference type="ARBA" id="ARBA00022723"/>
    </source>
</evidence>
<feature type="binding site" evidence="8">
    <location>
        <position position="260"/>
    </location>
    <ligand>
        <name>Mg(2+)</name>
        <dbReference type="ChEBI" id="CHEBI:18420"/>
    </ligand>
</feature>
<evidence type="ECO:0000256" key="8">
    <source>
        <dbReference type="HAMAP-Rule" id="MF_00692"/>
    </source>
</evidence>
<comment type="catalytic activity">
    <reaction evidence="8">
        <text>L-tyrosyl-[protein] + UTP = O-(5'-uridylyl)-L-tyrosyl-[protein] + diphosphate</text>
        <dbReference type="Rhea" id="RHEA:83887"/>
        <dbReference type="Rhea" id="RHEA-COMP:10136"/>
        <dbReference type="Rhea" id="RHEA-COMP:20238"/>
        <dbReference type="ChEBI" id="CHEBI:33019"/>
        <dbReference type="ChEBI" id="CHEBI:46398"/>
        <dbReference type="ChEBI" id="CHEBI:46858"/>
        <dbReference type="ChEBI" id="CHEBI:90602"/>
    </reaction>
</comment>
<evidence type="ECO:0000313" key="9">
    <source>
        <dbReference type="EMBL" id="MBO1077860.1"/>
    </source>
</evidence>
<comment type="cofactor">
    <cofactor evidence="8">
        <name>Mg(2+)</name>
        <dbReference type="ChEBI" id="CHEBI:18420"/>
    </cofactor>
    <cofactor evidence="8">
        <name>Mn(2+)</name>
        <dbReference type="ChEBI" id="CHEBI:29035"/>
    </cofactor>
</comment>
<dbReference type="PANTHER" id="PTHR32057">
    <property type="entry name" value="PROTEIN ADENYLYLTRANSFERASE SELO, MITOCHONDRIAL"/>
    <property type="match status" value="1"/>
</dbReference>
<comment type="similarity">
    <text evidence="1 8">Belongs to the SELO family.</text>
</comment>
<comment type="catalytic activity">
    <reaction evidence="8">
        <text>L-seryl-[protein] + ATP = 3-O-(5'-adenylyl)-L-seryl-[protein] + diphosphate</text>
        <dbReference type="Rhea" id="RHEA:58120"/>
        <dbReference type="Rhea" id="RHEA-COMP:9863"/>
        <dbReference type="Rhea" id="RHEA-COMP:15073"/>
        <dbReference type="ChEBI" id="CHEBI:29999"/>
        <dbReference type="ChEBI" id="CHEBI:30616"/>
        <dbReference type="ChEBI" id="CHEBI:33019"/>
        <dbReference type="ChEBI" id="CHEBI:142516"/>
        <dbReference type="EC" id="2.7.7.108"/>
    </reaction>
</comment>
<keyword evidence="4 8" id="KW-0479">Metal-binding</keyword>
<comment type="catalytic activity">
    <reaction evidence="8">
        <text>L-threonyl-[protein] + ATP = 3-O-(5'-adenylyl)-L-threonyl-[protein] + diphosphate</text>
        <dbReference type="Rhea" id="RHEA:54292"/>
        <dbReference type="Rhea" id="RHEA-COMP:11060"/>
        <dbReference type="Rhea" id="RHEA-COMP:13847"/>
        <dbReference type="ChEBI" id="CHEBI:30013"/>
        <dbReference type="ChEBI" id="CHEBI:30616"/>
        <dbReference type="ChEBI" id="CHEBI:33019"/>
        <dbReference type="ChEBI" id="CHEBI:138113"/>
        <dbReference type="EC" id="2.7.7.108"/>
    </reaction>
</comment>
<feature type="binding site" evidence="8">
    <location>
        <position position="88"/>
    </location>
    <ligand>
        <name>ATP</name>
        <dbReference type="ChEBI" id="CHEBI:30616"/>
    </ligand>
</feature>
<sequence length="490" mass="52190">MTLRIPFSNSYITLPERFFAPCDPTPVAAPTLVRVNAALATLLGIDPAALADAEGVAVLAGNRVAEGAQPIATAYAGHQFGGFTPQLGDGRAILLGEVVGLDGVRRDIQLKGAGPTPFSRRGDGRAALGPVLREYLVSEAMAAMGVPTTRALAAVTTGEEVMRETALPGAVLARVATSHIRVGTFQFFAARRDTEALRLLADHVIARHYPEAATEEEPYRALLQGVVARQARLIAHWLLLGFIHGVMNTDNCSIAGETIDYGPCAFMDGYDPGAVFSSIDHAGRYAYGNQPAIAHWNLARLAEAMLPLLAEDEDTALATAHGALAGFRPAFEAAYLDGLRRKIGLSTGQDGDAALIQELLTAMAAGKADFTLVFRRLADAAAGQDAAVRALFTDPAAFDAWMDRWRARLEAEPQDAEQRAAAMRAVNPAVIPRNHQVEAALEAAVTRRDFAPFEALLDALSRPFDERPGLERFVEPPAPGGGPYMTFCGT</sequence>
<proteinExistence type="inferred from homology"/>
<feature type="binding site" evidence="8">
    <location>
        <position position="174"/>
    </location>
    <ligand>
        <name>ATP</name>
        <dbReference type="ChEBI" id="CHEBI:30616"/>
    </ligand>
</feature>
<keyword evidence="6 8" id="KW-0067">ATP-binding</keyword>
<dbReference type="EMBL" id="JACTNG010000001">
    <property type="protein sequence ID" value="MBO1077860.1"/>
    <property type="molecule type" value="Genomic_DNA"/>
</dbReference>
<comment type="function">
    <text evidence="8">Nucleotidyltransferase involved in the post-translational modification of proteins. It can catalyze the addition of adenosine monophosphate (AMP) or uridine monophosphate (UMP) to a protein, resulting in modifications known as AMPylation and UMPylation.</text>
</comment>
<organism evidence="9 10">
    <name type="scientific">Roseomonas haemaphysalidis</name>
    <dbReference type="NCBI Taxonomy" id="2768162"/>
    <lineage>
        <taxon>Bacteria</taxon>
        <taxon>Pseudomonadati</taxon>
        <taxon>Pseudomonadota</taxon>
        <taxon>Alphaproteobacteria</taxon>
        <taxon>Acetobacterales</taxon>
        <taxon>Roseomonadaceae</taxon>
        <taxon>Roseomonas</taxon>
    </lineage>
</organism>
<feature type="active site" description="Proton acceptor" evidence="8">
    <location>
        <position position="250"/>
    </location>
</feature>